<sequence>MKKFIVIYHAPASAAQKMANVSPEDAKKGMEPWFAWKEKVGSGMVDMGTPLGNGMVVTKDGTHASENEVVGYTILQANSMDEAVEMLKGHPHLDWVDGCSIEVHESLPLPGME</sequence>
<dbReference type="Gene3D" id="3.30.70.1060">
    <property type="entry name" value="Dimeric alpha+beta barrel"/>
    <property type="match status" value="1"/>
</dbReference>
<dbReference type="SUPFAM" id="SSF54909">
    <property type="entry name" value="Dimeric alpha+beta barrel"/>
    <property type="match status" value="1"/>
</dbReference>
<comment type="caution">
    <text evidence="1">The sequence shown here is derived from an EMBL/GenBank/DDBJ whole genome shotgun (WGS) entry which is preliminary data.</text>
</comment>
<reference evidence="1 2" key="1">
    <citation type="journal article" date="2016" name="Nat. Commun.">
        <title>Thousands of microbial genomes shed light on interconnected biogeochemical processes in an aquifer system.</title>
        <authorList>
            <person name="Anantharaman K."/>
            <person name="Brown C.T."/>
            <person name="Hug L.A."/>
            <person name="Sharon I."/>
            <person name="Castelle C.J."/>
            <person name="Probst A.J."/>
            <person name="Thomas B.C."/>
            <person name="Singh A."/>
            <person name="Wilkins M.J."/>
            <person name="Karaoz U."/>
            <person name="Brodie E.L."/>
            <person name="Williams K.H."/>
            <person name="Hubbard S.S."/>
            <person name="Banfield J.F."/>
        </authorList>
    </citation>
    <scope>NUCLEOTIDE SEQUENCE [LARGE SCALE GENOMIC DNA]</scope>
</reference>
<dbReference type="Proteomes" id="UP000178870">
    <property type="component" value="Unassembled WGS sequence"/>
</dbReference>
<dbReference type="EMBL" id="MGGP01000013">
    <property type="protein sequence ID" value="OGM32670.1"/>
    <property type="molecule type" value="Genomic_DNA"/>
</dbReference>
<accession>A0A1F7YZM3</accession>
<dbReference type="AlphaFoldDB" id="A0A1F7YZM3"/>
<organism evidence="1 2">
    <name type="scientific">Candidatus Woesebacteria bacterium RIFCSPHIGHO2_01_FULL_44_21</name>
    <dbReference type="NCBI Taxonomy" id="1802503"/>
    <lineage>
        <taxon>Bacteria</taxon>
        <taxon>Candidatus Woeseibacteriota</taxon>
    </lineage>
</organism>
<dbReference type="InterPro" id="IPR011008">
    <property type="entry name" value="Dimeric_a/b-barrel"/>
</dbReference>
<name>A0A1F7YZM3_9BACT</name>
<evidence type="ECO:0000313" key="2">
    <source>
        <dbReference type="Proteomes" id="UP000178870"/>
    </source>
</evidence>
<proteinExistence type="predicted"/>
<evidence type="ECO:0008006" key="3">
    <source>
        <dbReference type="Google" id="ProtNLM"/>
    </source>
</evidence>
<protein>
    <recommendedName>
        <fullName evidence="3">YCII-related domain-containing protein</fullName>
    </recommendedName>
</protein>
<evidence type="ECO:0000313" key="1">
    <source>
        <dbReference type="EMBL" id="OGM32670.1"/>
    </source>
</evidence>
<gene>
    <name evidence="1" type="ORF">A2803_01260</name>
</gene>